<feature type="compositionally biased region" description="Low complexity" evidence="1">
    <location>
        <begin position="252"/>
        <end position="261"/>
    </location>
</feature>
<feature type="compositionally biased region" description="Polar residues" evidence="1">
    <location>
        <begin position="179"/>
        <end position="202"/>
    </location>
</feature>
<proteinExistence type="predicted"/>
<keyword evidence="3" id="KW-1185">Reference proteome</keyword>
<feature type="region of interest" description="Disordered" evidence="1">
    <location>
        <begin position="179"/>
        <end position="209"/>
    </location>
</feature>
<feature type="compositionally biased region" description="Basic and acidic residues" evidence="1">
    <location>
        <begin position="239"/>
        <end position="250"/>
    </location>
</feature>
<reference evidence="3" key="1">
    <citation type="submission" date="2016-04" db="EMBL/GenBank/DDBJ databases">
        <title>Cephalotus genome sequencing.</title>
        <authorList>
            <person name="Fukushima K."/>
            <person name="Hasebe M."/>
            <person name="Fang X."/>
        </authorList>
    </citation>
    <scope>NUCLEOTIDE SEQUENCE [LARGE SCALE GENOMIC DNA]</scope>
    <source>
        <strain evidence="3">cv. St1</strain>
    </source>
</reference>
<dbReference type="Proteomes" id="UP000187406">
    <property type="component" value="Unassembled WGS sequence"/>
</dbReference>
<organism evidence="2 3">
    <name type="scientific">Cephalotus follicularis</name>
    <name type="common">Albany pitcher plant</name>
    <dbReference type="NCBI Taxonomy" id="3775"/>
    <lineage>
        <taxon>Eukaryota</taxon>
        <taxon>Viridiplantae</taxon>
        <taxon>Streptophyta</taxon>
        <taxon>Embryophyta</taxon>
        <taxon>Tracheophyta</taxon>
        <taxon>Spermatophyta</taxon>
        <taxon>Magnoliopsida</taxon>
        <taxon>eudicotyledons</taxon>
        <taxon>Gunneridae</taxon>
        <taxon>Pentapetalae</taxon>
        <taxon>rosids</taxon>
        <taxon>fabids</taxon>
        <taxon>Oxalidales</taxon>
        <taxon>Cephalotaceae</taxon>
        <taxon>Cephalotus</taxon>
    </lineage>
</organism>
<accession>A0A1Q3CYR5</accession>
<name>A0A1Q3CYR5_CEPFO</name>
<gene>
    <name evidence="2" type="ORF">CFOL_v3_28792</name>
</gene>
<dbReference type="AlphaFoldDB" id="A0A1Q3CYR5"/>
<dbReference type="InParanoid" id="A0A1Q3CYR5"/>
<protein>
    <submittedName>
        <fullName evidence="2">Uncharacterized protein</fullName>
    </submittedName>
</protein>
<dbReference type="OrthoDB" id="1923324at2759"/>
<evidence type="ECO:0000313" key="2">
    <source>
        <dbReference type="EMBL" id="GAV85354.1"/>
    </source>
</evidence>
<comment type="caution">
    <text evidence="2">The sequence shown here is derived from an EMBL/GenBank/DDBJ whole genome shotgun (WGS) entry which is preliminary data.</text>
</comment>
<evidence type="ECO:0000313" key="3">
    <source>
        <dbReference type="Proteomes" id="UP000187406"/>
    </source>
</evidence>
<sequence length="445" mass="49056">MNLVNTKDHWAFLDEIEAPMWLDFTLDAKSNSQQIDDAWFHTSHPFHQCSARELKSMFSRSGEGSTTTDFDLQVLSSPKIPSSVSRSRGKHYRSKKWGGDNCHVSLNKPLPVNVLNGISKVVNFESCEELKPRLSFINVKGTSKSKTSLVFERKSNVNSMKNYKKPTFTHAVVESSLSSVAHKAGQSNTSTVTSESSQPQQQKDLEVSSRAFGKSSGLLSAVKITLSKSRVTRPASRVEINRRQSRDRKSSSSKSSVGSSSNPGLNAMGPTFTSIRNKERTPDSRNVTRMNEEGKNKVKVSNLYWALSSRTVGITNVGKSARSELVKPKVQYQNLHEIALQQHRGNEKDFVTGAAKALEKMRVGEPNRLACAGKENATGRTAVSHKCSGSGRDTSAGVMIRGQKALKQNVPQKVGVTGLVDSKGKMSCLSERRILTNGTQRRHFR</sequence>
<dbReference type="EMBL" id="BDDD01003547">
    <property type="protein sequence ID" value="GAV85354.1"/>
    <property type="molecule type" value="Genomic_DNA"/>
</dbReference>
<feature type="region of interest" description="Disordered" evidence="1">
    <location>
        <begin position="230"/>
        <end position="294"/>
    </location>
</feature>
<evidence type="ECO:0000256" key="1">
    <source>
        <dbReference type="SAM" id="MobiDB-lite"/>
    </source>
</evidence>